<sequence length="58" mass="6678">MHSMFVILVPTTYFNDELPMLAILQLIPCPGDVATFNPFGTDRLRRETRLYTARIIAH</sequence>
<name>A0A5B7HH07_PORTR</name>
<keyword evidence="2" id="KW-1185">Reference proteome</keyword>
<dbReference type="Proteomes" id="UP000324222">
    <property type="component" value="Unassembled WGS sequence"/>
</dbReference>
<organism evidence="1 2">
    <name type="scientific">Portunus trituberculatus</name>
    <name type="common">Swimming crab</name>
    <name type="synonym">Neptunus trituberculatus</name>
    <dbReference type="NCBI Taxonomy" id="210409"/>
    <lineage>
        <taxon>Eukaryota</taxon>
        <taxon>Metazoa</taxon>
        <taxon>Ecdysozoa</taxon>
        <taxon>Arthropoda</taxon>
        <taxon>Crustacea</taxon>
        <taxon>Multicrustacea</taxon>
        <taxon>Malacostraca</taxon>
        <taxon>Eumalacostraca</taxon>
        <taxon>Eucarida</taxon>
        <taxon>Decapoda</taxon>
        <taxon>Pleocyemata</taxon>
        <taxon>Brachyura</taxon>
        <taxon>Eubrachyura</taxon>
        <taxon>Portunoidea</taxon>
        <taxon>Portunidae</taxon>
        <taxon>Portuninae</taxon>
        <taxon>Portunus</taxon>
    </lineage>
</organism>
<gene>
    <name evidence="1" type="ORF">E2C01_063678</name>
</gene>
<protein>
    <submittedName>
        <fullName evidence="1">Uncharacterized protein</fullName>
    </submittedName>
</protein>
<evidence type="ECO:0000313" key="1">
    <source>
        <dbReference type="EMBL" id="MPC69453.1"/>
    </source>
</evidence>
<dbReference type="EMBL" id="VSRR010029449">
    <property type="protein sequence ID" value="MPC69453.1"/>
    <property type="molecule type" value="Genomic_DNA"/>
</dbReference>
<reference evidence="1 2" key="1">
    <citation type="submission" date="2019-05" db="EMBL/GenBank/DDBJ databases">
        <title>Another draft genome of Portunus trituberculatus and its Hox gene families provides insights of decapod evolution.</title>
        <authorList>
            <person name="Jeong J.-H."/>
            <person name="Song I."/>
            <person name="Kim S."/>
            <person name="Choi T."/>
            <person name="Kim D."/>
            <person name="Ryu S."/>
            <person name="Kim W."/>
        </authorList>
    </citation>
    <scope>NUCLEOTIDE SEQUENCE [LARGE SCALE GENOMIC DNA]</scope>
    <source>
        <tissue evidence="1">Muscle</tissue>
    </source>
</reference>
<accession>A0A5B7HH07</accession>
<dbReference type="AlphaFoldDB" id="A0A5B7HH07"/>
<proteinExistence type="predicted"/>
<comment type="caution">
    <text evidence="1">The sequence shown here is derived from an EMBL/GenBank/DDBJ whole genome shotgun (WGS) entry which is preliminary data.</text>
</comment>
<evidence type="ECO:0000313" key="2">
    <source>
        <dbReference type="Proteomes" id="UP000324222"/>
    </source>
</evidence>